<dbReference type="GO" id="GO:0016491">
    <property type="term" value="F:oxidoreductase activity"/>
    <property type="evidence" value="ECO:0007669"/>
    <property type="project" value="UniProtKB-KW"/>
</dbReference>
<protein>
    <submittedName>
        <fullName evidence="3">SDR family NAD(P)-dependent oxidoreductase</fullName>
    </submittedName>
</protein>
<dbReference type="SUPFAM" id="SSF51735">
    <property type="entry name" value="NAD(P)-binding Rossmann-fold domains"/>
    <property type="match status" value="1"/>
</dbReference>
<reference evidence="3 4" key="1">
    <citation type="submission" date="2018-10" db="EMBL/GenBank/DDBJ databases">
        <title>Aeromicrobium sp. 9W16Y-2 whole genome shotgun sequence.</title>
        <authorList>
            <person name="Li F."/>
        </authorList>
    </citation>
    <scope>NUCLEOTIDE SEQUENCE [LARGE SCALE GENOMIC DNA]</scope>
    <source>
        <strain evidence="3 4">9W16Y-2</strain>
    </source>
</reference>
<evidence type="ECO:0000313" key="4">
    <source>
        <dbReference type="Proteomes" id="UP000282515"/>
    </source>
</evidence>
<organism evidence="3 4">
    <name type="scientific">Aeromicrobium phragmitis</name>
    <dbReference type="NCBI Taxonomy" id="2478914"/>
    <lineage>
        <taxon>Bacteria</taxon>
        <taxon>Bacillati</taxon>
        <taxon>Actinomycetota</taxon>
        <taxon>Actinomycetes</taxon>
        <taxon>Propionibacteriales</taxon>
        <taxon>Nocardioidaceae</taxon>
        <taxon>Aeromicrobium</taxon>
    </lineage>
</organism>
<comment type="similarity">
    <text evidence="1">Belongs to the short-chain dehydrogenases/reductases (SDR) family.</text>
</comment>
<dbReference type="AlphaFoldDB" id="A0A3L8PT02"/>
<dbReference type="Pfam" id="PF00106">
    <property type="entry name" value="adh_short"/>
    <property type="match status" value="1"/>
</dbReference>
<keyword evidence="4" id="KW-1185">Reference proteome</keyword>
<dbReference type="InterPro" id="IPR036291">
    <property type="entry name" value="NAD(P)-bd_dom_sf"/>
</dbReference>
<comment type="caution">
    <text evidence="3">The sequence shown here is derived from an EMBL/GenBank/DDBJ whole genome shotgun (WGS) entry which is preliminary data.</text>
</comment>
<dbReference type="PANTHER" id="PTHR24320">
    <property type="entry name" value="RETINOL DEHYDROGENASE"/>
    <property type="match status" value="1"/>
</dbReference>
<name>A0A3L8PT02_9ACTN</name>
<evidence type="ECO:0000256" key="2">
    <source>
        <dbReference type="ARBA" id="ARBA00023002"/>
    </source>
</evidence>
<dbReference type="NCBIfam" id="NF004846">
    <property type="entry name" value="PRK06197.1"/>
    <property type="match status" value="1"/>
</dbReference>
<dbReference type="PRINTS" id="PR00081">
    <property type="entry name" value="GDHRDH"/>
</dbReference>
<dbReference type="Gene3D" id="3.40.50.720">
    <property type="entry name" value="NAD(P)-binding Rossmann-like Domain"/>
    <property type="match status" value="1"/>
</dbReference>
<dbReference type="Proteomes" id="UP000282515">
    <property type="component" value="Unassembled WGS sequence"/>
</dbReference>
<gene>
    <name evidence="3" type="ORF">D9V41_02730</name>
</gene>
<sequence>MSDTWTTEDIGDLRGRTAVITGVTGGLGAATALGLARRGAGLIVTARDLTKAQDAVDRLRREAPDAQIEVVRLDLADLTQTTAAATELAGSVERVDILVNNAGIMIPPFSRTKDGFELQMGTNHLGHFAWTAGLWPALRHGARVVTVSSLAHASARRLDLRVLTAGSSPPRYRRWQAYGESKLANLLFALELDRRTKAAGLAVTSVAAHPGYASTNLTKTGLTLHGSSLPAIAVHQITGVIGQSASMGALPLLRAATDPALSGGEYLGPGGFQQLRGKHPRRVGMTRLARDEALAASLWEVSERAAGVQFEVS</sequence>
<dbReference type="InterPro" id="IPR002347">
    <property type="entry name" value="SDR_fam"/>
</dbReference>
<dbReference type="RefSeq" id="WP_121792964.1">
    <property type="nucleotide sequence ID" value="NZ_RDBF01000001.1"/>
</dbReference>
<accession>A0A3L8PT02</accession>
<dbReference type="OrthoDB" id="4577644at2"/>
<dbReference type="PANTHER" id="PTHR24320:SF148">
    <property type="entry name" value="NAD(P)-BINDING ROSSMANN-FOLD SUPERFAMILY PROTEIN"/>
    <property type="match status" value="1"/>
</dbReference>
<evidence type="ECO:0000313" key="3">
    <source>
        <dbReference type="EMBL" id="RLV57558.1"/>
    </source>
</evidence>
<keyword evidence="2" id="KW-0560">Oxidoreductase</keyword>
<evidence type="ECO:0000256" key="1">
    <source>
        <dbReference type="ARBA" id="ARBA00006484"/>
    </source>
</evidence>
<dbReference type="EMBL" id="RDBF01000001">
    <property type="protein sequence ID" value="RLV57558.1"/>
    <property type="molecule type" value="Genomic_DNA"/>
</dbReference>
<proteinExistence type="inferred from homology"/>